<dbReference type="SUPFAM" id="SSF48403">
    <property type="entry name" value="Ankyrin repeat"/>
    <property type="match status" value="1"/>
</dbReference>
<sequence>MYLLNGIQHISLPLNVQNEDNIMGPTNVMYASNTTNIGDQLSCNCIARLLVEIFVAAHGCGLYFSFLIDTFQKDFCIESFRDYSPTRSGWMSGVFCGNNALLSVVDLSTLSSSLNEHSTDNQQLIALYILRGLSCEELLKHVKIDAYMSAICRFPDTLLGAWFHRRNNPIGFQLENILAHCAASINSMDCLVLRLLIKRGMQSTVRDIDGDSPLSIARRRKHKDCVTILQGISDNDNRNIEYLVTAIETPGPALISVATKIKEVEPVNDVSERDDNADARTVGVTEDAKRHSDVLAEIFGEVSRIKLSIDTAKEIFAAQQEIPEHDNIVRILSCEINNNEGSLMLEPTGGRLEALISLVFSSQPNTHVYSFDMRLRWCHQLLLAIRKVHLYRVHGNIDTMNIFYTSSLDRSITVKLGPVADRKCLSSIYHSRNIFYTSLPSSSLALDTGADIAAAGCILSLLLCGHHIYGLESVDQCSNMEHRILFNKSKIKDMSVEACDLIERMVEGSVDTDTCLSHPVFCKARKRLAYISELVRTGKHLRLPSDEKLGLGSDWRSKLKSEGVLVRHLSSSLSSYGCHPSDLLRLCRNFYQHPPTDYQGCDLFDDAILDLQKFRSLFLDLFTIFGPDPLCYS</sequence>
<dbReference type="InterPro" id="IPR036770">
    <property type="entry name" value="Ankyrin_rpt-contain_sf"/>
</dbReference>
<dbReference type="GO" id="GO:0051082">
    <property type="term" value="F:unfolded protein binding"/>
    <property type="evidence" value="ECO:0007669"/>
    <property type="project" value="TreeGrafter"/>
</dbReference>
<dbReference type="GO" id="GO:0036498">
    <property type="term" value="P:IRE1-mediated unfolded protein response"/>
    <property type="evidence" value="ECO:0007669"/>
    <property type="project" value="TreeGrafter"/>
</dbReference>
<dbReference type="AlphaFoldDB" id="A0A1E7EKW8"/>
<dbReference type="InterPro" id="IPR000719">
    <property type="entry name" value="Prot_kinase_dom"/>
</dbReference>
<organism evidence="2 3">
    <name type="scientific">Fragilariopsis cylindrus CCMP1102</name>
    <dbReference type="NCBI Taxonomy" id="635003"/>
    <lineage>
        <taxon>Eukaryota</taxon>
        <taxon>Sar</taxon>
        <taxon>Stramenopiles</taxon>
        <taxon>Ochrophyta</taxon>
        <taxon>Bacillariophyta</taxon>
        <taxon>Bacillariophyceae</taxon>
        <taxon>Bacillariophycidae</taxon>
        <taxon>Bacillariales</taxon>
        <taxon>Bacillariaceae</taxon>
        <taxon>Fragilariopsis</taxon>
    </lineage>
</organism>
<dbReference type="PANTHER" id="PTHR13954:SF6">
    <property type="entry name" value="NON-SPECIFIC SERINE_THREONINE PROTEIN KINASE"/>
    <property type="match status" value="1"/>
</dbReference>
<proteinExistence type="predicted"/>
<evidence type="ECO:0000259" key="1">
    <source>
        <dbReference type="SMART" id="SM00220"/>
    </source>
</evidence>
<evidence type="ECO:0000313" key="3">
    <source>
        <dbReference type="Proteomes" id="UP000095751"/>
    </source>
</evidence>
<dbReference type="GO" id="GO:1990604">
    <property type="term" value="C:IRE1-TRAF2-ASK1 complex"/>
    <property type="evidence" value="ECO:0007669"/>
    <property type="project" value="TreeGrafter"/>
</dbReference>
<dbReference type="Gene3D" id="1.25.40.20">
    <property type="entry name" value="Ankyrin repeat-containing domain"/>
    <property type="match status" value="1"/>
</dbReference>
<dbReference type="InterPro" id="IPR045133">
    <property type="entry name" value="IRE1/2-like"/>
</dbReference>
<dbReference type="SMART" id="SM00220">
    <property type="entry name" value="S_TKc"/>
    <property type="match status" value="1"/>
</dbReference>
<dbReference type="InParanoid" id="A0A1E7EKW8"/>
<dbReference type="SUPFAM" id="SSF56112">
    <property type="entry name" value="Protein kinase-like (PK-like)"/>
    <property type="match status" value="1"/>
</dbReference>
<dbReference type="InterPro" id="IPR011009">
    <property type="entry name" value="Kinase-like_dom_sf"/>
</dbReference>
<dbReference type="Proteomes" id="UP000095751">
    <property type="component" value="Unassembled WGS sequence"/>
</dbReference>
<dbReference type="PANTHER" id="PTHR13954">
    <property type="entry name" value="IRE1-RELATED"/>
    <property type="match status" value="1"/>
</dbReference>
<dbReference type="OrthoDB" id="341259at2759"/>
<name>A0A1E7EKW8_9STRA</name>
<dbReference type="EMBL" id="KV784408">
    <property type="protein sequence ID" value="OEU06515.1"/>
    <property type="molecule type" value="Genomic_DNA"/>
</dbReference>
<accession>A0A1E7EKW8</accession>
<reference evidence="2 3" key="1">
    <citation type="submission" date="2016-09" db="EMBL/GenBank/DDBJ databases">
        <title>Extensive genetic diversity and differential bi-allelic expression allows diatom success in the polar Southern Ocean.</title>
        <authorList>
            <consortium name="DOE Joint Genome Institute"/>
            <person name="Mock T."/>
            <person name="Otillar R.P."/>
            <person name="Strauss J."/>
            <person name="Dupont C."/>
            <person name="Frickenhaus S."/>
            <person name="Maumus F."/>
            <person name="Mcmullan M."/>
            <person name="Sanges R."/>
            <person name="Schmutz J."/>
            <person name="Toseland A."/>
            <person name="Valas R."/>
            <person name="Veluchamy A."/>
            <person name="Ward B.J."/>
            <person name="Allen A."/>
            <person name="Barry K."/>
            <person name="Falciatore A."/>
            <person name="Ferrante M."/>
            <person name="Fortunato A.E."/>
            <person name="Gloeckner G."/>
            <person name="Gruber A."/>
            <person name="Hipkin R."/>
            <person name="Janech M."/>
            <person name="Kroth P."/>
            <person name="Leese F."/>
            <person name="Lindquist E."/>
            <person name="Lyon B.R."/>
            <person name="Martin J."/>
            <person name="Mayer C."/>
            <person name="Parker M."/>
            <person name="Quesneville H."/>
            <person name="Raymond J."/>
            <person name="Uhlig C."/>
            <person name="Valentin K.U."/>
            <person name="Worden A.Z."/>
            <person name="Armbrust E.V."/>
            <person name="Bowler C."/>
            <person name="Green B."/>
            <person name="Moulton V."/>
            <person name="Van Oosterhout C."/>
            <person name="Grigoriev I."/>
        </authorList>
    </citation>
    <scope>NUCLEOTIDE SEQUENCE [LARGE SCALE GENOMIC DNA]</scope>
    <source>
        <strain evidence="2 3">CCMP1102</strain>
    </source>
</reference>
<dbReference type="KEGG" id="fcy:FRACYDRAFT_254535"/>
<dbReference type="GO" id="GO:0004521">
    <property type="term" value="F:RNA endonuclease activity"/>
    <property type="evidence" value="ECO:0007669"/>
    <property type="project" value="InterPro"/>
</dbReference>
<feature type="domain" description="Protein kinase" evidence="1">
    <location>
        <begin position="292"/>
        <end position="521"/>
    </location>
</feature>
<dbReference type="Gene3D" id="1.10.510.10">
    <property type="entry name" value="Transferase(Phosphotransferase) domain 1"/>
    <property type="match status" value="1"/>
</dbReference>
<dbReference type="GO" id="GO:0005524">
    <property type="term" value="F:ATP binding"/>
    <property type="evidence" value="ECO:0007669"/>
    <property type="project" value="InterPro"/>
</dbReference>
<keyword evidence="3" id="KW-1185">Reference proteome</keyword>
<gene>
    <name evidence="2" type="ORF">FRACYDRAFT_254535</name>
</gene>
<protein>
    <recommendedName>
        <fullName evidence="1">Protein kinase domain-containing protein</fullName>
    </recommendedName>
</protein>
<evidence type="ECO:0000313" key="2">
    <source>
        <dbReference type="EMBL" id="OEU06515.1"/>
    </source>
</evidence>
<dbReference type="GO" id="GO:0004674">
    <property type="term" value="F:protein serine/threonine kinase activity"/>
    <property type="evidence" value="ECO:0007669"/>
    <property type="project" value="InterPro"/>
</dbReference>